<evidence type="ECO:0000313" key="3">
    <source>
        <dbReference type="Proteomes" id="UP001251849"/>
    </source>
</evidence>
<dbReference type="SUPFAM" id="SSF52980">
    <property type="entry name" value="Restriction endonuclease-like"/>
    <property type="match status" value="1"/>
</dbReference>
<dbReference type="InterPro" id="IPR011335">
    <property type="entry name" value="Restrct_endonuc-II-like"/>
</dbReference>
<gene>
    <name evidence="2" type="ORF">Q9S71_13950</name>
</gene>
<name>A0ABU3GFX5_9MICO</name>
<reference evidence="2 3" key="1">
    <citation type="submission" date="2023-08" db="EMBL/GenBank/DDBJ databases">
        <title>Microbacterium aquilitoris sp. nov. and Microbacterium gwkjibeachense sp. nov., isolated from beach.</title>
        <authorList>
            <person name="Lee S.D."/>
            <person name="Yang H."/>
            <person name="Kim I."/>
        </authorList>
    </citation>
    <scope>NUCLEOTIDE SEQUENCE [LARGE SCALE GENOMIC DNA]</scope>
    <source>
        <strain evidence="2 3">KSW4-11</strain>
    </source>
</reference>
<evidence type="ECO:0000259" key="1">
    <source>
        <dbReference type="Pfam" id="PF04480"/>
    </source>
</evidence>
<feature type="domain" description="DUF559" evidence="1">
    <location>
        <begin position="127"/>
        <end position="206"/>
    </location>
</feature>
<dbReference type="InterPro" id="IPR007569">
    <property type="entry name" value="DUF559"/>
</dbReference>
<protein>
    <submittedName>
        <fullName evidence="2">DUF559 domain-containing protein</fullName>
    </submittedName>
</protein>
<dbReference type="Proteomes" id="UP001251849">
    <property type="component" value="Unassembled WGS sequence"/>
</dbReference>
<dbReference type="Gene3D" id="3.40.960.10">
    <property type="entry name" value="VSR Endonuclease"/>
    <property type="match status" value="1"/>
</dbReference>
<dbReference type="Pfam" id="PF04480">
    <property type="entry name" value="DUF559"/>
    <property type="match status" value="1"/>
</dbReference>
<dbReference type="RefSeq" id="WP_311862972.1">
    <property type="nucleotide sequence ID" value="NZ_JAUZVV010000002.1"/>
</dbReference>
<sequence length="210" mass="23467">MDCVSLLRTLGVYVLSDTRLHVQVTPHRSSLAPAEPDVVRHWRPASLPTSATAVDIVSAVVAAVRCQEPRAAVATLDSAWHLGLIDETAIAEAFRRLPQRHRSLRSLMDPSAESGPETLMRLILRSLGCRFETQVRIPTVGRVDFVVEGWLIIECDSRAHHEGWEAQKRDRRRDLAAAALGYATVRPLAEDIQYHRDRVRTSISCALARH</sequence>
<organism evidence="2 3">
    <name type="scientific">Microbacterium gawkjiense</name>
    <dbReference type="NCBI Taxonomy" id="3067309"/>
    <lineage>
        <taxon>Bacteria</taxon>
        <taxon>Bacillati</taxon>
        <taxon>Actinomycetota</taxon>
        <taxon>Actinomycetes</taxon>
        <taxon>Micrococcales</taxon>
        <taxon>Microbacteriaceae</taxon>
        <taxon>Microbacterium</taxon>
    </lineage>
</organism>
<keyword evidence="3" id="KW-1185">Reference proteome</keyword>
<accession>A0ABU3GFX5</accession>
<proteinExistence type="predicted"/>
<evidence type="ECO:0000313" key="2">
    <source>
        <dbReference type="EMBL" id="MDT3317927.1"/>
    </source>
</evidence>
<comment type="caution">
    <text evidence="2">The sequence shown here is derived from an EMBL/GenBank/DDBJ whole genome shotgun (WGS) entry which is preliminary data.</text>
</comment>
<dbReference type="EMBL" id="JAUZVV010000002">
    <property type="protein sequence ID" value="MDT3317927.1"/>
    <property type="molecule type" value="Genomic_DNA"/>
</dbReference>